<dbReference type="InterPro" id="IPR036217">
    <property type="entry name" value="MethylDNA_cys_MeTrfase_DNAb"/>
</dbReference>
<dbReference type="GO" id="GO:0032259">
    <property type="term" value="P:methylation"/>
    <property type="evidence" value="ECO:0007669"/>
    <property type="project" value="UniProtKB-KW"/>
</dbReference>
<evidence type="ECO:0000256" key="6">
    <source>
        <dbReference type="ARBA" id="ARBA00022763"/>
    </source>
</evidence>
<accession>A0A2U8WI11</accession>
<dbReference type="SUPFAM" id="SSF46767">
    <property type="entry name" value="Methylated DNA-protein cysteine methyltransferase, C-terminal domain"/>
    <property type="match status" value="1"/>
</dbReference>
<evidence type="ECO:0000259" key="10">
    <source>
        <dbReference type="Pfam" id="PF01035"/>
    </source>
</evidence>
<dbReference type="InterPro" id="IPR014048">
    <property type="entry name" value="MethylDNA_cys_MeTrfase_DNA-bd"/>
</dbReference>
<evidence type="ECO:0000256" key="5">
    <source>
        <dbReference type="ARBA" id="ARBA00022679"/>
    </source>
</evidence>
<evidence type="ECO:0000256" key="9">
    <source>
        <dbReference type="HAMAP-Rule" id="MF_00772"/>
    </source>
</evidence>
<keyword evidence="4 9" id="KW-0489">Methyltransferase</keyword>
<comment type="miscellaneous">
    <text evidence="9">This enzyme catalyzes only one turnover and therefore is not strictly catalytic. According to one definition, an enzyme is a biocatalyst that acts repeatedly and over many reaction cycles.</text>
</comment>
<dbReference type="GO" id="GO:0006307">
    <property type="term" value="P:DNA alkylation repair"/>
    <property type="evidence" value="ECO:0007669"/>
    <property type="project" value="UniProtKB-UniRule"/>
</dbReference>
<evidence type="ECO:0000256" key="7">
    <source>
        <dbReference type="ARBA" id="ARBA00023204"/>
    </source>
</evidence>
<dbReference type="Proteomes" id="UP000245444">
    <property type="component" value="Chromosome"/>
</dbReference>
<dbReference type="Pfam" id="PF01035">
    <property type="entry name" value="DNA_binding_1"/>
    <property type="match status" value="1"/>
</dbReference>
<keyword evidence="12" id="KW-1185">Reference proteome</keyword>
<evidence type="ECO:0000256" key="4">
    <source>
        <dbReference type="ARBA" id="ARBA00022603"/>
    </source>
</evidence>
<keyword evidence="7 9" id="KW-0234">DNA repair</keyword>
<evidence type="ECO:0000313" key="11">
    <source>
        <dbReference type="EMBL" id="AWN44976.1"/>
    </source>
</evidence>
<comment type="function">
    <text evidence="9">Involved in the cellular defense against the biological effects of O6-methylguanine (O6-MeG) and O4-methylthymine (O4-MeT) in DNA. Repairs the methylated nucleobase in DNA by stoichiometrically transferring the methyl group to a cysteine residue in the enzyme. This is a suicide reaction: the enzyme is irreversibly inactivated.</text>
</comment>
<feature type="active site" description="Nucleophile; methyl group acceptor" evidence="9">
    <location>
        <position position="139"/>
    </location>
</feature>
<comment type="subcellular location">
    <subcellularLocation>
        <location evidence="9">Cytoplasm</location>
    </subcellularLocation>
</comment>
<dbReference type="InterPro" id="IPR001497">
    <property type="entry name" value="MethylDNA_cys_MeTrfase_AS"/>
</dbReference>
<dbReference type="NCBIfam" id="TIGR00589">
    <property type="entry name" value="ogt"/>
    <property type="match status" value="1"/>
</dbReference>
<dbReference type="PROSITE" id="PS00374">
    <property type="entry name" value="MGMT"/>
    <property type="match status" value="1"/>
</dbReference>
<dbReference type="Gene3D" id="1.10.10.10">
    <property type="entry name" value="Winged helix-like DNA-binding domain superfamily/Winged helix DNA-binding domain"/>
    <property type="match status" value="1"/>
</dbReference>
<dbReference type="InterPro" id="IPR036388">
    <property type="entry name" value="WH-like_DNA-bd_sf"/>
</dbReference>
<dbReference type="GO" id="GO:0003908">
    <property type="term" value="F:methylated-DNA-[protein]-cysteine S-methyltransferase activity"/>
    <property type="evidence" value="ECO:0007669"/>
    <property type="project" value="UniProtKB-UniRule"/>
</dbReference>
<dbReference type="CDD" id="cd06445">
    <property type="entry name" value="ATase"/>
    <property type="match status" value="1"/>
</dbReference>
<dbReference type="EMBL" id="CP029553">
    <property type="protein sequence ID" value="AWN44976.1"/>
    <property type="molecule type" value="Genomic_DNA"/>
</dbReference>
<name>A0A2U8WI11_9HYPH</name>
<dbReference type="KEGG" id="mtea:DK419_00410"/>
<dbReference type="OrthoDB" id="9802228at2"/>
<protein>
    <recommendedName>
        <fullName evidence="9">Methylated-DNA--protein-cysteine methyltransferase</fullName>
        <ecNumber evidence="9">2.1.1.63</ecNumber>
    </recommendedName>
    <alternativeName>
        <fullName evidence="9">6-O-methylguanine-DNA methyltransferase</fullName>
        <shortName evidence="9">MGMT</shortName>
    </alternativeName>
    <alternativeName>
        <fullName evidence="9">O-6-methylguanine-DNA-alkyltransferase</fullName>
    </alternativeName>
</protein>
<evidence type="ECO:0000313" key="12">
    <source>
        <dbReference type="Proteomes" id="UP000245444"/>
    </source>
</evidence>
<evidence type="ECO:0000256" key="8">
    <source>
        <dbReference type="ARBA" id="ARBA00049348"/>
    </source>
</evidence>
<dbReference type="AlphaFoldDB" id="A0A2U8WI11"/>
<comment type="catalytic activity">
    <reaction evidence="1 9">
        <text>a 4-O-methyl-thymidine in DNA + L-cysteinyl-[protein] = a thymidine in DNA + S-methyl-L-cysteinyl-[protein]</text>
        <dbReference type="Rhea" id="RHEA:53428"/>
        <dbReference type="Rhea" id="RHEA-COMP:10131"/>
        <dbReference type="Rhea" id="RHEA-COMP:10132"/>
        <dbReference type="Rhea" id="RHEA-COMP:13555"/>
        <dbReference type="Rhea" id="RHEA-COMP:13556"/>
        <dbReference type="ChEBI" id="CHEBI:29950"/>
        <dbReference type="ChEBI" id="CHEBI:82612"/>
        <dbReference type="ChEBI" id="CHEBI:137386"/>
        <dbReference type="ChEBI" id="CHEBI:137387"/>
        <dbReference type="EC" id="2.1.1.63"/>
    </reaction>
</comment>
<dbReference type="FunFam" id="1.10.10.10:FF:000214">
    <property type="entry name" value="Methylated-DNA--protein-cysteine methyltransferase"/>
    <property type="match status" value="1"/>
</dbReference>
<dbReference type="EC" id="2.1.1.63" evidence="9"/>
<reference evidence="11 12" key="1">
    <citation type="submission" date="2018-05" db="EMBL/GenBank/DDBJ databases">
        <title>Complete Genome Sequence of Methylobacterium sp. 17Sr1-28.</title>
        <authorList>
            <person name="Srinivasan S."/>
        </authorList>
    </citation>
    <scope>NUCLEOTIDE SEQUENCE [LARGE SCALE GENOMIC DNA]</scope>
    <source>
        <strain evidence="11 12">17Sr1-28</strain>
    </source>
</reference>
<gene>
    <name evidence="11" type="ORF">DK419_00410</name>
</gene>
<dbReference type="InterPro" id="IPR036631">
    <property type="entry name" value="MGMT_N_sf"/>
</dbReference>
<proteinExistence type="inferred from homology"/>
<dbReference type="RefSeq" id="WP_109957351.1">
    <property type="nucleotide sequence ID" value="NZ_CP029553.1"/>
</dbReference>
<keyword evidence="3 9" id="KW-0963">Cytoplasm</keyword>
<dbReference type="SUPFAM" id="SSF53155">
    <property type="entry name" value="Methylated DNA-protein cysteine methyltransferase domain"/>
    <property type="match status" value="1"/>
</dbReference>
<evidence type="ECO:0000256" key="1">
    <source>
        <dbReference type="ARBA" id="ARBA00001286"/>
    </source>
</evidence>
<comment type="similarity">
    <text evidence="2 9">Belongs to the MGMT family.</text>
</comment>
<keyword evidence="5 9" id="KW-0808">Transferase</keyword>
<evidence type="ECO:0000256" key="2">
    <source>
        <dbReference type="ARBA" id="ARBA00008711"/>
    </source>
</evidence>
<feature type="domain" description="Methylated-DNA-[protein]-cysteine S-methyltransferase DNA binding" evidence="10">
    <location>
        <begin position="89"/>
        <end position="168"/>
    </location>
</feature>
<dbReference type="HAMAP" id="MF_00772">
    <property type="entry name" value="OGT"/>
    <property type="match status" value="1"/>
</dbReference>
<comment type="catalytic activity">
    <reaction evidence="8 9">
        <text>a 6-O-methyl-2'-deoxyguanosine in DNA + L-cysteinyl-[protein] = S-methyl-L-cysteinyl-[protein] + a 2'-deoxyguanosine in DNA</text>
        <dbReference type="Rhea" id="RHEA:24000"/>
        <dbReference type="Rhea" id="RHEA-COMP:10131"/>
        <dbReference type="Rhea" id="RHEA-COMP:10132"/>
        <dbReference type="Rhea" id="RHEA-COMP:11367"/>
        <dbReference type="Rhea" id="RHEA-COMP:11368"/>
        <dbReference type="ChEBI" id="CHEBI:29950"/>
        <dbReference type="ChEBI" id="CHEBI:82612"/>
        <dbReference type="ChEBI" id="CHEBI:85445"/>
        <dbReference type="ChEBI" id="CHEBI:85448"/>
        <dbReference type="EC" id="2.1.1.63"/>
    </reaction>
</comment>
<dbReference type="PANTHER" id="PTHR10815:SF5">
    <property type="entry name" value="METHYLATED-DNA--PROTEIN-CYSTEINE METHYLTRANSFERASE"/>
    <property type="match status" value="1"/>
</dbReference>
<sequence length="180" mass="19138">MPESFLLGTLPTPIGTMLLVFDEDAALRALDWSDHEARMRRLLRLHYGIAFSMRDAALPPALAEPIAAYFAGDLRAIDGLTVRTSGTVFQRAVWAALRAIPAGTTLSYGALAQRLGRTKAVRAVGLANGANPVGLVVPCHRVIGANDSLTGYGGGLHRKQWLLAHEGVTLGGRQGMLDLG</sequence>
<keyword evidence="6 9" id="KW-0227">DNA damage</keyword>
<organism evidence="11 12">
    <name type="scientific">Methylobacterium terrae</name>
    <dbReference type="NCBI Taxonomy" id="2202827"/>
    <lineage>
        <taxon>Bacteria</taxon>
        <taxon>Pseudomonadati</taxon>
        <taxon>Pseudomonadota</taxon>
        <taxon>Alphaproteobacteria</taxon>
        <taxon>Hyphomicrobiales</taxon>
        <taxon>Methylobacteriaceae</taxon>
        <taxon>Methylobacterium</taxon>
    </lineage>
</organism>
<dbReference type="PANTHER" id="PTHR10815">
    <property type="entry name" value="METHYLATED-DNA--PROTEIN-CYSTEINE METHYLTRANSFERASE"/>
    <property type="match status" value="1"/>
</dbReference>
<dbReference type="InterPro" id="IPR023546">
    <property type="entry name" value="MGMT"/>
</dbReference>
<dbReference type="Gene3D" id="3.30.160.70">
    <property type="entry name" value="Methylated DNA-protein cysteine methyltransferase domain"/>
    <property type="match status" value="1"/>
</dbReference>
<evidence type="ECO:0000256" key="3">
    <source>
        <dbReference type="ARBA" id="ARBA00022490"/>
    </source>
</evidence>
<dbReference type="GO" id="GO:0005737">
    <property type="term" value="C:cytoplasm"/>
    <property type="evidence" value="ECO:0007669"/>
    <property type="project" value="UniProtKB-SubCell"/>
</dbReference>